<dbReference type="InterPro" id="IPR001870">
    <property type="entry name" value="B30.2/SPRY"/>
</dbReference>
<dbReference type="InterPro" id="IPR013320">
    <property type="entry name" value="ConA-like_dom_sf"/>
</dbReference>
<evidence type="ECO:0000256" key="1">
    <source>
        <dbReference type="SAM" id="Phobius"/>
    </source>
</evidence>
<evidence type="ECO:0000313" key="3">
    <source>
        <dbReference type="EMBL" id="CAB5393457.1"/>
    </source>
</evidence>
<protein>
    <recommendedName>
        <fullName evidence="2">B30.2/SPRY domain-containing protein</fullName>
    </recommendedName>
</protein>
<dbReference type="Proteomes" id="UP000684084">
    <property type="component" value="Unassembled WGS sequence"/>
</dbReference>
<dbReference type="InterPro" id="IPR003877">
    <property type="entry name" value="SPRY_dom"/>
</dbReference>
<dbReference type="InterPro" id="IPR050618">
    <property type="entry name" value="Ubq-SigPath_Reg"/>
</dbReference>
<keyword evidence="1" id="KW-0812">Transmembrane</keyword>
<dbReference type="EMBL" id="CAGKOT010000082">
    <property type="protein sequence ID" value="CAB5393457.1"/>
    <property type="molecule type" value="Genomic_DNA"/>
</dbReference>
<dbReference type="VEuPathDB" id="FungiDB:RhiirFUN_002701"/>
<keyword evidence="1" id="KW-1133">Transmembrane helix</keyword>
<dbReference type="SMR" id="A0A915ZWG6"/>
<feature type="domain" description="B30.2/SPRY" evidence="2">
    <location>
        <begin position="153"/>
        <end position="359"/>
    </location>
</feature>
<dbReference type="SUPFAM" id="SSF49899">
    <property type="entry name" value="Concanavalin A-like lectins/glucanases"/>
    <property type="match status" value="1"/>
</dbReference>
<organism evidence="3 4">
    <name type="scientific">Rhizophagus irregularis</name>
    <dbReference type="NCBI Taxonomy" id="588596"/>
    <lineage>
        <taxon>Eukaryota</taxon>
        <taxon>Fungi</taxon>
        <taxon>Fungi incertae sedis</taxon>
        <taxon>Mucoromycota</taxon>
        <taxon>Glomeromycotina</taxon>
        <taxon>Glomeromycetes</taxon>
        <taxon>Glomerales</taxon>
        <taxon>Glomeraceae</taxon>
        <taxon>Rhizophagus</taxon>
    </lineage>
</organism>
<dbReference type="AlphaFoldDB" id="A0A915ZWG6"/>
<dbReference type="Pfam" id="PF00622">
    <property type="entry name" value="SPRY"/>
    <property type="match status" value="1"/>
</dbReference>
<feature type="transmembrane region" description="Helical" evidence="1">
    <location>
        <begin position="43"/>
        <end position="64"/>
    </location>
</feature>
<dbReference type="Gene3D" id="2.60.120.920">
    <property type="match status" value="1"/>
</dbReference>
<name>A0A915ZWG6_9GLOM</name>
<sequence>MIYSYNIIIIIILIFNHLKSVLGGGTIIVVNQDGNKSCSSGCIALFSLLGIGVAVAISSCVYWYSKRYGSKKKYNSSSNMMITNDLNDLNDLEQPSLPTYDSQPPAYSELSNPPPVPPTLIHSESFDDAEEFFRNNETIDSLPSNDVIQELLNQDDYSYWRFTPEKILMQLEIVIVGNNGRELILNNSKKKGLKYNEIMIQSNLPFFNPKKIINNEKIELEEVKEKNNDNLFEDLHYFEITIVEKSDDVTKIAIGLTTNPYPYYRLPGYNKYSIGYHSENGNKYHNSQFNLQEYGPKWSEIGDTVGCGYRSSSGEVFFTKDGEYLGVAHSYGDDDHVWYPTIGAEGTCKIEVNFGDSHNMFKYKPARSYGPGAQGGWLYKHLDPSKKWAED</sequence>
<gene>
    <name evidence="3" type="ORF">CHRIB12_LOCUS22869</name>
</gene>
<comment type="caution">
    <text evidence="3">The sequence shown here is derived from an EMBL/GenBank/DDBJ whole genome shotgun (WGS) entry which is preliminary data.</text>
</comment>
<keyword evidence="1" id="KW-0472">Membrane</keyword>
<reference evidence="3" key="1">
    <citation type="submission" date="2020-05" db="EMBL/GenBank/DDBJ databases">
        <authorList>
            <person name="Rincon C."/>
            <person name="Sanders R I."/>
            <person name="Robbins C."/>
            <person name="Chaturvedi A."/>
        </authorList>
    </citation>
    <scope>NUCLEOTIDE SEQUENCE</scope>
    <source>
        <strain evidence="3">CHB12</strain>
    </source>
</reference>
<feature type="transmembrane region" description="Helical" evidence="1">
    <location>
        <begin position="7"/>
        <end position="31"/>
    </location>
</feature>
<dbReference type="SMART" id="SM00449">
    <property type="entry name" value="SPRY"/>
    <property type="match status" value="1"/>
</dbReference>
<evidence type="ECO:0000259" key="2">
    <source>
        <dbReference type="PROSITE" id="PS50188"/>
    </source>
</evidence>
<dbReference type="InterPro" id="IPR043136">
    <property type="entry name" value="B30.2/SPRY_sf"/>
</dbReference>
<dbReference type="PANTHER" id="PTHR12864">
    <property type="entry name" value="RAN BINDING PROTEIN 9-RELATED"/>
    <property type="match status" value="1"/>
</dbReference>
<dbReference type="OrthoDB" id="258495at2759"/>
<accession>A0A915ZWG6</accession>
<evidence type="ECO:0000313" key="4">
    <source>
        <dbReference type="Proteomes" id="UP000684084"/>
    </source>
</evidence>
<proteinExistence type="predicted"/>
<dbReference type="PROSITE" id="PS50188">
    <property type="entry name" value="B302_SPRY"/>
    <property type="match status" value="1"/>
</dbReference>